<feature type="domain" description="Phospholipase/carboxylesterase/thioesterase" evidence="3">
    <location>
        <begin position="5"/>
        <end position="213"/>
    </location>
</feature>
<dbReference type="EMBL" id="RBIN01000005">
    <property type="protein sequence ID" value="RKR03294.1"/>
    <property type="molecule type" value="Genomic_DNA"/>
</dbReference>
<dbReference type="InterPro" id="IPR003140">
    <property type="entry name" value="PLipase/COase/thioEstase"/>
</dbReference>
<protein>
    <submittedName>
        <fullName evidence="4">Phospholipase/carboxylesterase</fullName>
    </submittedName>
</protein>
<dbReference type="PANTHER" id="PTHR10655:SF17">
    <property type="entry name" value="LYSOPHOSPHOLIPASE-LIKE PROTEIN 1"/>
    <property type="match status" value="1"/>
</dbReference>
<dbReference type="Gene3D" id="3.40.50.1820">
    <property type="entry name" value="alpha/beta hydrolase"/>
    <property type="match status" value="1"/>
</dbReference>
<dbReference type="GO" id="GO:0016787">
    <property type="term" value="F:hydrolase activity"/>
    <property type="evidence" value="ECO:0007669"/>
    <property type="project" value="UniProtKB-KW"/>
</dbReference>
<dbReference type="RefSeq" id="WP_121172778.1">
    <property type="nucleotide sequence ID" value="NZ_RBIN01000005.1"/>
</dbReference>
<evidence type="ECO:0000259" key="3">
    <source>
        <dbReference type="Pfam" id="PF02230"/>
    </source>
</evidence>
<evidence type="ECO:0000313" key="4">
    <source>
        <dbReference type="EMBL" id="RKR03294.1"/>
    </source>
</evidence>
<dbReference type="SUPFAM" id="SSF53474">
    <property type="entry name" value="alpha/beta-Hydrolases"/>
    <property type="match status" value="1"/>
</dbReference>
<dbReference type="InterPro" id="IPR029058">
    <property type="entry name" value="AB_hydrolase_fold"/>
</dbReference>
<dbReference type="AlphaFoldDB" id="A0A420WW04"/>
<accession>A0A420WW04</accession>
<dbReference type="Pfam" id="PF02230">
    <property type="entry name" value="Abhydrolase_2"/>
    <property type="match status" value="1"/>
</dbReference>
<comment type="caution">
    <text evidence="4">The sequence shown here is derived from an EMBL/GenBank/DDBJ whole genome shotgun (WGS) entry which is preliminary data.</text>
</comment>
<keyword evidence="5" id="KW-1185">Reference proteome</keyword>
<organism evidence="4 5">
    <name type="scientific">Kushneria sinocarnis</name>
    <dbReference type="NCBI Taxonomy" id="595502"/>
    <lineage>
        <taxon>Bacteria</taxon>
        <taxon>Pseudomonadati</taxon>
        <taxon>Pseudomonadota</taxon>
        <taxon>Gammaproteobacteria</taxon>
        <taxon>Oceanospirillales</taxon>
        <taxon>Halomonadaceae</taxon>
        <taxon>Kushneria</taxon>
    </lineage>
</organism>
<evidence type="ECO:0000256" key="1">
    <source>
        <dbReference type="ARBA" id="ARBA00006499"/>
    </source>
</evidence>
<name>A0A420WW04_9GAMM</name>
<dbReference type="InterPro" id="IPR050565">
    <property type="entry name" value="LYPA1-2/EST-like"/>
</dbReference>
<dbReference type="OrthoDB" id="9801763at2"/>
<dbReference type="PANTHER" id="PTHR10655">
    <property type="entry name" value="LYSOPHOSPHOLIPASE-RELATED"/>
    <property type="match status" value="1"/>
</dbReference>
<gene>
    <name evidence="4" type="ORF">C7446_1815</name>
</gene>
<reference evidence="4 5" key="1">
    <citation type="submission" date="2018-10" db="EMBL/GenBank/DDBJ databases">
        <title>Genomic Encyclopedia of Type Strains, Phase IV (KMG-IV): sequencing the most valuable type-strain genomes for metagenomic binning, comparative biology and taxonomic classification.</title>
        <authorList>
            <person name="Goeker M."/>
        </authorList>
    </citation>
    <scope>NUCLEOTIDE SEQUENCE [LARGE SCALE GENOMIC DNA]</scope>
    <source>
        <strain evidence="4 5">DSM 23229</strain>
    </source>
</reference>
<keyword evidence="2" id="KW-0378">Hydrolase</keyword>
<evidence type="ECO:0000256" key="2">
    <source>
        <dbReference type="ARBA" id="ARBA00022801"/>
    </source>
</evidence>
<comment type="similarity">
    <text evidence="1">Belongs to the AB hydrolase superfamily. AB hydrolase 2 family.</text>
</comment>
<evidence type="ECO:0000313" key="5">
    <source>
        <dbReference type="Proteomes" id="UP000281975"/>
    </source>
</evidence>
<sequence>MVADAPIIIEPERPAQATVIILHGLGASGHDFEPLVPMLELPEDLAVRFVLPHAPSLPVTVNGGMTMPAWYDILDMELDRRVDEAQLRESAHRIQTLIDEQIEAGIDSRRVIVAGFSQGGAVAYEAALSYPRPLGGVLALSTYFATPDSLEPSAANRDIPIEVHHGTQDPIVPETLGRRSAERLEAMGYPVNYRTWPMPHSVSPEQLPEIRRWLLERLQPAEE</sequence>
<dbReference type="Proteomes" id="UP000281975">
    <property type="component" value="Unassembled WGS sequence"/>
</dbReference>
<proteinExistence type="inferred from homology"/>